<dbReference type="PANTHER" id="PTHR28106:SF1">
    <property type="entry name" value="MITOCHONDRIAL ATPASE COMPLEX SUBUNIT ATP10"/>
    <property type="match status" value="1"/>
</dbReference>
<proteinExistence type="predicted"/>
<evidence type="ECO:0008006" key="3">
    <source>
        <dbReference type="Google" id="ProtNLM"/>
    </source>
</evidence>
<dbReference type="GO" id="GO:0033615">
    <property type="term" value="P:mitochondrial proton-transporting ATP synthase complex assembly"/>
    <property type="evidence" value="ECO:0007669"/>
    <property type="project" value="TreeGrafter"/>
</dbReference>
<comment type="caution">
    <text evidence="1">The sequence shown here is derived from an EMBL/GenBank/DDBJ whole genome shotgun (WGS) entry which is preliminary data.</text>
</comment>
<dbReference type="AlphaFoldDB" id="A0AB34PIQ2"/>
<dbReference type="EMBL" id="AJIX01000056">
    <property type="protein sequence ID" value="KGR01184.1"/>
    <property type="molecule type" value="Genomic_DNA"/>
</dbReference>
<gene>
    <name evidence="1" type="ORF">MG3_06183</name>
</gene>
<dbReference type="InterPro" id="IPR007849">
    <property type="entry name" value="ATP10"/>
</dbReference>
<dbReference type="Proteomes" id="UP000030161">
    <property type="component" value="Unassembled WGS sequence"/>
</dbReference>
<evidence type="ECO:0000313" key="1">
    <source>
        <dbReference type="EMBL" id="KGR01184.1"/>
    </source>
</evidence>
<organism evidence="1 2">
    <name type="scientific">Candida albicans P78048</name>
    <dbReference type="NCBI Taxonomy" id="1094989"/>
    <lineage>
        <taxon>Eukaryota</taxon>
        <taxon>Fungi</taxon>
        <taxon>Dikarya</taxon>
        <taxon>Ascomycota</taxon>
        <taxon>Saccharomycotina</taxon>
        <taxon>Pichiomycetes</taxon>
        <taxon>Debaryomycetaceae</taxon>
        <taxon>Candida/Lodderomyces clade</taxon>
        <taxon>Candida</taxon>
    </lineage>
</organism>
<evidence type="ECO:0000313" key="2">
    <source>
        <dbReference type="Proteomes" id="UP000030161"/>
    </source>
</evidence>
<name>A0AB34PIQ2_CANAX</name>
<dbReference type="GO" id="GO:0005743">
    <property type="term" value="C:mitochondrial inner membrane"/>
    <property type="evidence" value="ECO:0007669"/>
    <property type="project" value="TreeGrafter"/>
</dbReference>
<dbReference type="Pfam" id="PF05176">
    <property type="entry name" value="ATP-synt_10"/>
    <property type="match status" value="1"/>
</dbReference>
<dbReference type="PANTHER" id="PTHR28106">
    <property type="entry name" value="MITOCHONDRIAL ATPASE COMPLEX SUBUNIT ATP10"/>
    <property type="match status" value="1"/>
</dbReference>
<dbReference type="SMR" id="A0AB34PIQ2"/>
<protein>
    <recommendedName>
        <fullName evidence="3">Mitochondrial ATPase complex subunit ATP10</fullName>
    </recommendedName>
</protein>
<accession>A0AB34PIQ2</accession>
<sequence length="376" mass="44246">MFVYWINNLCEIIQCICWRRRRQGRTFFPSYFFFSLSLFFQSHCSSVKGWLFCAEPCGSVNARHRVIFGETKRILKNRGLNSTTDWLDDKMQSVFIRTFATSRIEFQRYQPRFVNTIKETVKSAQEKSYSITRPLGLSKPVLLNHKLSDTYSLSNIYEELFGQKSKERRQKQLDYDLKHSPIYEVKSFENTKGKIFTPPVSYFRQDKSLYFPDFIAKTLAGNQRSLYDSLDNRLSIVKLFSSVAGEQCTRSYFKVENKDYYSQDYDTFVEEYPHTQILDVNMPQSWIKGFVTNLSTGNLRKTLKPASRYENYFILPGHIMSAEIREQLYCDNQCSGYIYIVDSMGKIRWATSGYATPEDLKLMWKVVKGVQREMTK</sequence>
<reference evidence="1 2" key="1">
    <citation type="submission" date="2013-12" db="EMBL/GenBank/DDBJ databases">
        <title>The Genome Sequence of Candida albicans P78048.</title>
        <authorList>
            <consortium name="The Broad Institute Genome Sequencing Platform"/>
            <consortium name="The Broad Institute Genome Sequencing Center for Infectious Disease"/>
            <person name="Cuomo C."/>
            <person name="Bennett R."/>
            <person name="Hirakawa M."/>
            <person name="Noverr M."/>
            <person name="Mitchell A."/>
            <person name="Young S.K."/>
            <person name="Zeng Q."/>
            <person name="Gargeya S."/>
            <person name="Fitzgerald M."/>
            <person name="Abouelleil A."/>
            <person name="Alvarado L."/>
            <person name="Berlin A.M."/>
            <person name="Chapman S.B."/>
            <person name="Dewar J."/>
            <person name="Goldberg J."/>
            <person name="Griggs A."/>
            <person name="Gujja S."/>
            <person name="Hansen M."/>
            <person name="Howarth C."/>
            <person name="Imamovic A."/>
            <person name="Larimer J."/>
            <person name="McCowan C."/>
            <person name="Murphy C."/>
            <person name="Pearson M."/>
            <person name="Priest M."/>
            <person name="Roberts A."/>
            <person name="Saif S."/>
            <person name="Shea T."/>
            <person name="Sykes S."/>
            <person name="Wortman J."/>
            <person name="Nusbaum C."/>
            <person name="Birren B."/>
        </authorList>
    </citation>
    <scope>NUCLEOTIDE SEQUENCE [LARGE SCALE GENOMIC DNA]</scope>
    <source>
        <strain evidence="1 2">P78048</strain>
    </source>
</reference>